<gene>
    <name evidence="1" type="ORF">HG15A2_00500</name>
</gene>
<dbReference type="AlphaFoldDB" id="A0A517MPJ9"/>
<organism evidence="1 2">
    <name type="scientific">Adhaeretor mobilis</name>
    <dbReference type="NCBI Taxonomy" id="1930276"/>
    <lineage>
        <taxon>Bacteria</taxon>
        <taxon>Pseudomonadati</taxon>
        <taxon>Planctomycetota</taxon>
        <taxon>Planctomycetia</taxon>
        <taxon>Pirellulales</taxon>
        <taxon>Lacipirellulaceae</taxon>
        <taxon>Adhaeretor</taxon>
    </lineage>
</organism>
<sequence>MQSFLNITRLPYEEPHHVNLVVSAGKPNTQVEFEIYANATDLNHAAVSLTGFPGTDNHSFTWELGSENPRDRFAFYFRLRVFQLSPKGCCAIELRFNNNQKPPDQKIVEFCIKAPLADFDRLGAMFTTFSRLEDLTMEWTVSSAE</sequence>
<reference evidence="1 2" key="1">
    <citation type="submission" date="2019-02" db="EMBL/GenBank/DDBJ databases">
        <title>Deep-cultivation of Planctomycetes and their phenomic and genomic characterization uncovers novel biology.</title>
        <authorList>
            <person name="Wiegand S."/>
            <person name="Jogler M."/>
            <person name="Boedeker C."/>
            <person name="Pinto D."/>
            <person name="Vollmers J."/>
            <person name="Rivas-Marin E."/>
            <person name="Kohn T."/>
            <person name="Peeters S.H."/>
            <person name="Heuer A."/>
            <person name="Rast P."/>
            <person name="Oberbeckmann S."/>
            <person name="Bunk B."/>
            <person name="Jeske O."/>
            <person name="Meyerdierks A."/>
            <person name="Storesund J.E."/>
            <person name="Kallscheuer N."/>
            <person name="Luecker S."/>
            <person name="Lage O.M."/>
            <person name="Pohl T."/>
            <person name="Merkel B.J."/>
            <person name="Hornburger P."/>
            <person name="Mueller R.-W."/>
            <person name="Bruemmer F."/>
            <person name="Labrenz M."/>
            <person name="Spormann A.M."/>
            <person name="Op den Camp H."/>
            <person name="Overmann J."/>
            <person name="Amann R."/>
            <person name="Jetten M.S.M."/>
            <person name="Mascher T."/>
            <person name="Medema M.H."/>
            <person name="Devos D.P."/>
            <person name="Kaster A.-K."/>
            <person name="Ovreas L."/>
            <person name="Rohde M."/>
            <person name="Galperin M.Y."/>
            <person name="Jogler C."/>
        </authorList>
    </citation>
    <scope>NUCLEOTIDE SEQUENCE [LARGE SCALE GENOMIC DNA]</scope>
    <source>
        <strain evidence="1 2">HG15A2</strain>
    </source>
</reference>
<proteinExistence type="predicted"/>
<evidence type="ECO:0000313" key="1">
    <source>
        <dbReference type="EMBL" id="QDS96792.1"/>
    </source>
</evidence>
<dbReference type="KEGG" id="amob:HG15A2_00500"/>
<dbReference type="Proteomes" id="UP000319852">
    <property type="component" value="Chromosome"/>
</dbReference>
<keyword evidence="2" id="KW-1185">Reference proteome</keyword>
<protein>
    <submittedName>
        <fullName evidence="1">Uncharacterized protein</fullName>
    </submittedName>
</protein>
<name>A0A517MPJ9_9BACT</name>
<dbReference type="EMBL" id="CP036263">
    <property type="protein sequence ID" value="QDS96792.1"/>
    <property type="molecule type" value="Genomic_DNA"/>
</dbReference>
<accession>A0A517MPJ9</accession>
<evidence type="ECO:0000313" key="2">
    <source>
        <dbReference type="Proteomes" id="UP000319852"/>
    </source>
</evidence>